<organism evidence="6 7">
    <name type="scientific">Azospirillum humicireducens</name>
    <dbReference type="NCBI Taxonomy" id="1226968"/>
    <lineage>
        <taxon>Bacteria</taxon>
        <taxon>Pseudomonadati</taxon>
        <taxon>Pseudomonadota</taxon>
        <taxon>Alphaproteobacteria</taxon>
        <taxon>Rhodospirillales</taxon>
        <taxon>Azospirillaceae</taxon>
        <taxon>Azospirillum</taxon>
    </lineage>
</organism>
<dbReference type="Pfam" id="PF00356">
    <property type="entry name" value="LacI"/>
    <property type="match status" value="1"/>
</dbReference>
<dbReference type="InterPro" id="IPR000843">
    <property type="entry name" value="HTH_LacI"/>
</dbReference>
<evidence type="ECO:0000256" key="3">
    <source>
        <dbReference type="ARBA" id="ARBA00023163"/>
    </source>
</evidence>
<dbReference type="InterPro" id="IPR046335">
    <property type="entry name" value="LacI/GalR-like_sensor"/>
</dbReference>
<evidence type="ECO:0000256" key="1">
    <source>
        <dbReference type="ARBA" id="ARBA00023015"/>
    </source>
</evidence>
<dbReference type="CDD" id="cd01392">
    <property type="entry name" value="HTH_LacI"/>
    <property type="match status" value="1"/>
</dbReference>
<keyword evidence="6" id="KW-0614">Plasmid</keyword>
<dbReference type="EMBL" id="CP028903">
    <property type="protein sequence ID" value="AWB07706.1"/>
    <property type="molecule type" value="Genomic_DNA"/>
</dbReference>
<geneLocation type="plasmid" evidence="6 7">
    <name>pYZ2</name>
</geneLocation>
<evidence type="ECO:0000313" key="6">
    <source>
        <dbReference type="EMBL" id="AWB07706.1"/>
    </source>
</evidence>
<keyword evidence="7" id="KW-1185">Reference proteome</keyword>
<dbReference type="CDD" id="cd01575">
    <property type="entry name" value="PBP1_GntR"/>
    <property type="match status" value="1"/>
</dbReference>
<dbReference type="InterPro" id="IPR028082">
    <property type="entry name" value="Peripla_BP_I"/>
</dbReference>
<dbReference type="Proteomes" id="UP000077405">
    <property type="component" value="Plasmid pYZ2"/>
</dbReference>
<keyword evidence="2" id="KW-0238">DNA-binding</keyword>
<protein>
    <submittedName>
        <fullName evidence="6">Transcriptional regulator</fullName>
    </submittedName>
</protein>
<dbReference type="PANTHER" id="PTHR30146:SF33">
    <property type="entry name" value="TRANSCRIPTIONAL REGULATOR"/>
    <property type="match status" value="1"/>
</dbReference>
<dbReference type="AlphaFoldDB" id="A0A2R4VTD8"/>
<gene>
    <name evidence="6" type="ORF">A6A40_22245</name>
</gene>
<dbReference type="OrthoDB" id="7170131at2"/>
<dbReference type="SUPFAM" id="SSF47413">
    <property type="entry name" value="lambda repressor-like DNA-binding domains"/>
    <property type="match status" value="1"/>
</dbReference>
<dbReference type="Gene3D" id="1.10.260.40">
    <property type="entry name" value="lambda repressor-like DNA-binding domains"/>
    <property type="match status" value="1"/>
</dbReference>
<feature type="domain" description="HTH lacI-type" evidence="5">
    <location>
        <begin position="36"/>
        <end position="90"/>
    </location>
</feature>
<dbReference type="SMART" id="SM00354">
    <property type="entry name" value="HTH_LACI"/>
    <property type="match status" value="1"/>
</dbReference>
<accession>A0A2R4VTD8</accession>
<dbReference type="GO" id="GO:0003700">
    <property type="term" value="F:DNA-binding transcription factor activity"/>
    <property type="evidence" value="ECO:0007669"/>
    <property type="project" value="TreeGrafter"/>
</dbReference>
<evidence type="ECO:0000256" key="2">
    <source>
        <dbReference type="ARBA" id="ARBA00023125"/>
    </source>
</evidence>
<dbReference type="PROSITE" id="PS50932">
    <property type="entry name" value="HTH_LACI_2"/>
    <property type="match status" value="1"/>
</dbReference>
<dbReference type="Gene3D" id="3.40.50.2300">
    <property type="match status" value="2"/>
</dbReference>
<dbReference type="PANTHER" id="PTHR30146">
    <property type="entry name" value="LACI-RELATED TRANSCRIPTIONAL REPRESSOR"/>
    <property type="match status" value="1"/>
</dbReference>
<evidence type="ECO:0000256" key="4">
    <source>
        <dbReference type="SAM" id="MobiDB-lite"/>
    </source>
</evidence>
<dbReference type="InterPro" id="IPR010982">
    <property type="entry name" value="Lambda_DNA-bd_dom_sf"/>
</dbReference>
<dbReference type="Pfam" id="PF13377">
    <property type="entry name" value="Peripla_BP_3"/>
    <property type="match status" value="1"/>
</dbReference>
<sequence>MSDTPAIRPRQGAAKKDALSAKAAGSRATRPTSGKATLETVAMLAGVSRMTVSRVINRPESVTPELREIVLKAISETGYVPNLLAGGLASSRTKLVAAVVPTLTHVLFSGAIQAFTDRLALDGYQMLLGLSGYPTEREGELLQAILSRRPDALYLTGTSHLAQTRRQLRAANIPIVETWDLSHKAVDMAVGFSHQAVGRGVAEYLHHKGYRQFAAISAEDERAMLRTREFVATLARHGIQEVTCLSTEAPSSMAMGRQALGELLARGFRQGAIQCSSDAMAHGVVLEAQARGLSVPGDIAVIGFGDLDFAAYMSPPLSTVRIDRSAIGRLAAEALLTRLAGNRVTRKVVDVGFEIVERATA</sequence>
<feature type="region of interest" description="Disordered" evidence="4">
    <location>
        <begin position="1"/>
        <end position="33"/>
    </location>
</feature>
<proteinExistence type="predicted"/>
<dbReference type="SUPFAM" id="SSF53822">
    <property type="entry name" value="Periplasmic binding protein-like I"/>
    <property type="match status" value="1"/>
</dbReference>
<evidence type="ECO:0000313" key="7">
    <source>
        <dbReference type="Proteomes" id="UP000077405"/>
    </source>
</evidence>
<keyword evidence="3" id="KW-0804">Transcription</keyword>
<dbReference type="RefSeq" id="WP_108547986.1">
    <property type="nucleotide sequence ID" value="NZ_CP028903.1"/>
</dbReference>
<keyword evidence="1" id="KW-0805">Transcription regulation</keyword>
<dbReference type="GO" id="GO:0000976">
    <property type="term" value="F:transcription cis-regulatory region binding"/>
    <property type="evidence" value="ECO:0007669"/>
    <property type="project" value="TreeGrafter"/>
</dbReference>
<dbReference type="KEGG" id="ahu:A6A40_22245"/>
<evidence type="ECO:0000259" key="5">
    <source>
        <dbReference type="PROSITE" id="PS50932"/>
    </source>
</evidence>
<reference evidence="6 7" key="1">
    <citation type="submission" date="2018-04" db="EMBL/GenBank/DDBJ databases">
        <title>Complete genome sequence of the nitrogen-fixing bacterium Azospirillum humicireducens type strain SgZ-5.</title>
        <authorList>
            <person name="Yu Z."/>
        </authorList>
    </citation>
    <scope>NUCLEOTIDE SEQUENCE [LARGE SCALE GENOMIC DNA]</scope>
    <source>
        <strain evidence="6 7">SgZ-5</strain>
        <plasmid evidence="6 7">pYZ2</plasmid>
    </source>
</reference>
<name>A0A2R4VTD8_9PROT</name>